<name>A0A0E9TNF0_ANGAN</name>
<accession>A0A0E9TNF0</accession>
<reference evidence="1" key="1">
    <citation type="submission" date="2014-11" db="EMBL/GenBank/DDBJ databases">
        <authorList>
            <person name="Amaro Gonzalez C."/>
        </authorList>
    </citation>
    <scope>NUCLEOTIDE SEQUENCE</scope>
</reference>
<protein>
    <submittedName>
        <fullName evidence="1">Uncharacterized protein</fullName>
    </submittedName>
</protein>
<proteinExistence type="predicted"/>
<evidence type="ECO:0000313" key="1">
    <source>
        <dbReference type="EMBL" id="JAH54390.1"/>
    </source>
</evidence>
<reference evidence="1" key="2">
    <citation type="journal article" date="2015" name="Fish Shellfish Immunol.">
        <title>Early steps in the European eel (Anguilla anguilla)-Vibrio vulnificus interaction in the gills: Role of the RtxA13 toxin.</title>
        <authorList>
            <person name="Callol A."/>
            <person name="Pajuelo D."/>
            <person name="Ebbesson L."/>
            <person name="Teles M."/>
            <person name="MacKenzie S."/>
            <person name="Amaro C."/>
        </authorList>
    </citation>
    <scope>NUCLEOTIDE SEQUENCE</scope>
</reference>
<organism evidence="1">
    <name type="scientific">Anguilla anguilla</name>
    <name type="common">European freshwater eel</name>
    <name type="synonym">Muraena anguilla</name>
    <dbReference type="NCBI Taxonomy" id="7936"/>
    <lineage>
        <taxon>Eukaryota</taxon>
        <taxon>Metazoa</taxon>
        <taxon>Chordata</taxon>
        <taxon>Craniata</taxon>
        <taxon>Vertebrata</taxon>
        <taxon>Euteleostomi</taxon>
        <taxon>Actinopterygii</taxon>
        <taxon>Neopterygii</taxon>
        <taxon>Teleostei</taxon>
        <taxon>Anguilliformes</taxon>
        <taxon>Anguillidae</taxon>
        <taxon>Anguilla</taxon>
    </lineage>
</organism>
<dbReference type="EMBL" id="GBXM01054187">
    <property type="protein sequence ID" value="JAH54390.1"/>
    <property type="molecule type" value="Transcribed_RNA"/>
</dbReference>
<sequence length="51" mass="6213">MMISLARVHLLFNRKKYVHHLCCQTHHYHCNFKIIRTYISRSSANLAHQYK</sequence>
<dbReference type="AlphaFoldDB" id="A0A0E9TNF0"/>